<evidence type="ECO:0000313" key="9">
    <source>
        <dbReference type="EMBL" id="MDX8415577.1"/>
    </source>
</evidence>
<name>A0ABU4WG91_9BACT</name>
<organism evidence="9 10">
    <name type="scientific">Intestinicryptomonas porci</name>
    <dbReference type="NCBI Taxonomy" id="2926320"/>
    <lineage>
        <taxon>Bacteria</taxon>
        <taxon>Pseudomonadati</taxon>
        <taxon>Verrucomicrobiota</taxon>
        <taxon>Opitutia</taxon>
        <taxon>Opitutales</taxon>
        <taxon>Intestinicryptomonaceae</taxon>
        <taxon>Intestinicryptomonas</taxon>
    </lineage>
</organism>
<dbReference type="EMBL" id="JALBUT010000005">
    <property type="protein sequence ID" value="MDX8415577.1"/>
    <property type="molecule type" value="Genomic_DNA"/>
</dbReference>
<dbReference type="Gene3D" id="3.20.20.210">
    <property type="match status" value="1"/>
</dbReference>
<keyword evidence="10" id="KW-1185">Reference proteome</keyword>
<dbReference type="NCBIfam" id="TIGR01464">
    <property type="entry name" value="hemE"/>
    <property type="match status" value="1"/>
</dbReference>
<evidence type="ECO:0000256" key="5">
    <source>
        <dbReference type="ARBA" id="ARBA00023239"/>
    </source>
</evidence>
<dbReference type="SUPFAM" id="SSF51726">
    <property type="entry name" value="UROD/MetE-like"/>
    <property type="match status" value="1"/>
</dbReference>
<dbReference type="Proteomes" id="UP001275932">
    <property type="component" value="Unassembled WGS sequence"/>
</dbReference>
<evidence type="ECO:0000256" key="7">
    <source>
        <dbReference type="NCBIfam" id="TIGR01464"/>
    </source>
</evidence>
<keyword evidence="5 9" id="KW-0456">Lyase</keyword>
<dbReference type="Pfam" id="PF01208">
    <property type="entry name" value="URO-D"/>
    <property type="match status" value="1"/>
</dbReference>
<dbReference type="PROSITE" id="PS00907">
    <property type="entry name" value="UROD_2"/>
    <property type="match status" value="1"/>
</dbReference>
<dbReference type="InterPro" id="IPR000257">
    <property type="entry name" value="Uroporphyrinogen_deCOase"/>
</dbReference>
<dbReference type="PANTHER" id="PTHR21091">
    <property type="entry name" value="METHYLTETRAHYDROFOLATE:HOMOCYSTEINE METHYLTRANSFERASE RELATED"/>
    <property type="match status" value="1"/>
</dbReference>
<comment type="caution">
    <text evidence="9">The sequence shown here is derived from an EMBL/GenBank/DDBJ whole genome shotgun (WGS) entry which is preliminary data.</text>
</comment>
<dbReference type="InterPro" id="IPR006361">
    <property type="entry name" value="Uroporphyrinogen_deCO2ase_HemE"/>
</dbReference>
<evidence type="ECO:0000259" key="8">
    <source>
        <dbReference type="PROSITE" id="PS00907"/>
    </source>
</evidence>
<dbReference type="RefSeq" id="WP_370397024.1">
    <property type="nucleotide sequence ID" value="NZ_JALBUT010000005.1"/>
</dbReference>
<evidence type="ECO:0000256" key="3">
    <source>
        <dbReference type="ARBA" id="ARBA00012288"/>
    </source>
</evidence>
<dbReference type="EC" id="4.1.1.37" evidence="3 7"/>
<evidence type="ECO:0000256" key="2">
    <source>
        <dbReference type="ARBA" id="ARBA00009935"/>
    </source>
</evidence>
<keyword evidence="6" id="KW-0627">Porphyrin biosynthesis</keyword>
<protein>
    <recommendedName>
        <fullName evidence="3 7">Uroporphyrinogen decarboxylase</fullName>
        <ecNumber evidence="3 7">4.1.1.37</ecNumber>
    </recommendedName>
</protein>
<dbReference type="InterPro" id="IPR038071">
    <property type="entry name" value="UROD/MetE-like_sf"/>
</dbReference>
<sequence>MTSRELFLNAVEGKPVLRTPFWIMRQAGRYLPEYRALKEKHGFLEIVKTPELSLEATLQPIRRFDFDCAIVFSDILVVAEALGFKYNFRDKGGIELESTIKSVEDIRKLPPASIVREKLSYVKDALSLIRKELPNKALLGFSASPFTLASYMIEGGSSRDFQKFHDFFTNEQYAFEMLLAKLAIAISEYAKMQVECGIDGFQMFDSQASCAPFNMYEDLSAISANFAMSKIQNKVKTIFFANGMQGRFDEVKKVNADVYSLSSQENLPQIATENENQFCLQGNIPNAILSEASPKEVEEKTISLLNEMKPFRHILNLGHGILPDAKLENVEAFANAAKNFKK</sequence>
<accession>A0ABU4WG91</accession>
<evidence type="ECO:0000313" key="10">
    <source>
        <dbReference type="Proteomes" id="UP001275932"/>
    </source>
</evidence>
<evidence type="ECO:0000256" key="1">
    <source>
        <dbReference type="ARBA" id="ARBA00004804"/>
    </source>
</evidence>
<evidence type="ECO:0000256" key="4">
    <source>
        <dbReference type="ARBA" id="ARBA00022793"/>
    </source>
</evidence>
<comment type="similarity">
    <text evidence="2">Belongs to the uroporphyrinogen decarboxylase family.</text>
</comment>
<feature type="domain" description="Uroporphyrinogen decarboxylase (URO-D)" evidence="8">
    <location>
        <begin position="139"/>
        <end position="155"/>
    </location>
</feature>
<keyword evidence="4" id="KW-0210">Decarboxylase</keyword>
<reference evidence="9 10" key="1">
    <citation type="submission" date="2022-03" db="EMBL/GenBank/DDBJ databases">
        <title>Novel taxa within the pig intestine.</title>
        <authorList>
            <person name="Wylensek D."/>
            <person name="Bishof K."/>
            <person name="Afrizal A."/>
            <person name="Clavel T."/>
        </authorList>
    </citation>
    <scope>NUCLEOTIDE SEQUENCE [LARGE SCALE GENOMIC DNA]</scope>
    <source>
        <strain evidence="9 10">CLA-KB-P66</strain>
    </source>
</reference>
<comment type="pathway">
    <text evidence="1">Porphyrin-containing compound metabolism; protoporphyrin-IX biosynthesis; coproporphyrinogen-III from 5-aminolevulinate: step 4/4.</text>
</comment>
<evidence type="ECO:0000256" key="6">
    <source>
        <dbReference type="ARBA" id="ARBA00023244"/>
    </source>
</evidence>
<proteinExistence type="inferred from homology"/>
<dbReference type="PANTHER" id="PTHR21091:SF169">
    <property type="entry name" value="UROPORPHYRINOGEN DECARBOXYLASE"/>
    <property type="match status" value="1"/>
</dbReference>
<gene>
    <name evidence="9" type="primary">hemE</name>
    <name evidence="9" type="ORF">MOX91_05205</name>
</gene>
<dbReference type="GO" id="GO:0004853">
    <property type="term" value="F:uroporphyrinogen decarboxylase activity"/>
    <property type="evidence" value="ECO:0007669"/>
    <property type="project" value="UniProtKB-EC"/>
</dbReference>